<dbReference type="GO" id="GO:0005634">
    <property type="term" value="C:nucleus"/>
    <property type="evidence" value="ECO:0007669"/>
    <property type="project" value="UniProtKB-SubCell"/>
</dbReference>
<dbReference type="PANTHER" id="PTHR12945">
    <property type="entry name" value="TRANSLATION INITIATION FACTOR EIF3-RELATED"/>
    <property type="match status" value="1"/>
</dbReference>
<keyword evidence="9" id="KW-1185">Reference proteome</keyword>
<organism evidence="8 9">
    <name type="scientific">[Candida] railenensis</name>
    <dbReference type="NCBI Taxonomy" id="45579"/>
    <lineage>
        <taxon>Eukaryota</taxon>
        <taxon>Fungi</taxon>
        <taxon>Dikarya</taxon>
        <taxon>Ascomycota</taxon>
        <taxon>Saccharomycotina</taxon>
        <taxon>Pichiomycetes</taxon>
        <taxon>Debaryomycetaceae</taxon>
        <taxon>Kurtzmaniella</taxon>
    </lineage>
</organism>
<dbReference type="Proteomes" id="UP000837801">
    <property type="component" value="Unassembled WGS sequence"/>
</dbReference>
<comment type="similarity">
    <text evidence="2 6">Belongs to the TRM6/GCD10 family.</text>
</comment>
<feature type="compositionally biased region" description="Basic and acidic residues" evidence="7">
    <location>
        <begin position="464"/>
        <end position="486"/>
    </location>
</feature>
<dbReference type="PIRSF" id="PIRSF038170">
    <property type="entry name" value="tRNA_m1A_mtfrase"/>
    <property type="match status" value="1"/>
</dbReference>
<dbReference type="EMBL" id="CAKXYY010000001">
    <property type="protein sequence ID" value="CAH2350433.1"/>
    <property type="molecule type" value="Genomic_DNA"/>
</dbReference>
<feature type="region of interest" description="Disordered" evidence="7">
    <location>
        <begin position="458"/>
        <end position="486"/>
    </location>
</feature>
<proteinExistence type="inferred from homology"/>
<comment type="subcellular location">
    <subcellularLocation>
        <location evidence="1 6">Nucleus</location>
    </subcellularLocation>
</comment>
<evidence type="ECO:0000256" key="3">
    <source>
        <dbReference type="ARBA" id="ARBA00021704"/>
    </source>
</evidence>
<evidence type="ECO:0000256" key="4">
    <source>
        <dbReference type="ARBA" id="ARBA00022694"/>
    </source>
</evidence>
<name>A0A9P0QJT1_9ASCO</name>
<dbReference type="Pfam" id="PF04189">
    <property type="entry name" value="Gcd10p"/>
    <property type="match status" value="1"/>
</dbReference>
<evidence type="ECO:0000313" key="8">
    <source>
        <dbReference type="EMBL" id="CAH2350433.1"/>
    </source>
</evidence>
<evidence type="ECO:0000313" key="9">
    <source>
        <dbReference type="Proteomes" id="UP000837801"/>
    </source>
</evidence>
<evidence type="ECO:0000256" key="5">
    <source>
        <dbReference type="ARBA" id="ARBA00023242"/>
    </source>
</evidence>
<reference evidence="8" key="1">
    <citation type="submission" date="2022-03" db="EMBL/GenBank/DDBJ databases">
        <authorList>
            <person name="Legras J.-L."/>
            <person name="Devillers H."/>
            <person name="Grondin C."/>
        </authorList>
    </citation>
    <scope>NUCLEOTIDE SEQUENCE</scope>
    <source>
        <strain evidence="8">CLIB 1423</strain>
    </source>
</reference>
<comment type="subunit">
    <text evidence="6">Heterotetramer.</text>
</comment>
<evidence type="ECO:0000256" key="1">
    <source>
        <dbReference type="ARBA" id="ARBA00004123"/>
    </source>
</evidence>
<keyword evidence="4 6" id="KW-0819">tRNA processing</keyword>
<dbReference type="GO" id="GO:0030488">
    <property type="term" value="P:tRNA methylation"/>
    <property type="evidence" value="ECO:0007669"/>
    <property type="project" value="InterPro"/>
</dbReference>
<protein>
    <recommendedName>
        <fullName evidence="3 6">tRNA (adenine(58)-N(1))-methyltransferase non-catalytic subunit TRM6</fullName>
    </recommendedName>
</protein>
<comment type="caution">
    <text evidence="8">The sequence shown here is derived from an EMBL/GenBank/DDBJ whole genome shotgun (WGS) entry which is preliminary data.</text>
</comment>
<gene>
    <name evidence="8" type="primary">TRM6</name>
    <name evidence="8" type="ORF">CLIB1423_01S10000</name>
</gene>
<accession>A0A9P0QJT1</accession>
<keyword evidence="5 6" id="KW-0539">Nucleus</keyword>
<sequence length="486" mass="54412">MSETPDPSPNVTPAFKAENEVFAPKSSTIISPNQFAFVRLPSEGMKIVELKPGGIINLGKFGAFAVDGVLGYPFGQTFEILDDNQVTPIESITYEADISEDVELSEGGAEAAGPELTKDELTKLFTNSSENNQNIINIGSSIQKLSSEEIDSLKKSGASSDFGQKIIEQIIAGHAGFDKKTIFSQQKYLKRKQQKFLRRFTMEYLGSSQLLKYYIEKDSQRVLDMSEETLGLLLNYANVRQGGRYLLVDETGGVVLYAMMERMKGQGTIVVAHDNEHPNHIALRYSNYQPSMVEDMVKPINWLQFMEPENERIDWVTATEDELNDMKFAKRQQYERRSKRAQEVNSVIDQVTTGNFDAVIVVSTLNLPSLVPHLIGTVGGSRPIVLYHQYKESLLDTQHSLSNDKRVLAPSIFETRVRPHQTIPGRMHPVMSMRGFGGYILWATRVFPKEGGVTAVGRGVSKKKKDEEAKVEEKDVVMEEAKDDKA</sequence>
<dbReference type="AlphaFoldDB" id="A0A9P0QJT1"/>
<evidence type="ECO:0000256" key="2">
    <source>
        <dbReference type="ARBA" id="ARBA00008320"/>
    </source>
</evidence>
<evidence type="ECO:0000256" key="6">
    <source>
        <dbReference type="PIRNR" id="PIRNR038170"/>
    </source>
</evidence>
<evidence type="ECO:0000256" key="7">
    <source>
        <dbReference type="SAM" id="MobiDB-lite"/>
    </source>
</evidence>
<dbReference type="PANTHER" id="PTHR12945:SF0">
    <property type="entry name" value="TRNA (ADENINE(58)-N(1))-METHYLTRANSFERASE NON-CATALYTIC SUBUNIT TRM6"/>
    <property type="match status" value="1"/>
</dbReference>
<dbReference type="InterPro" id="IPR017423">
    <property type="entry name" value="TRM6"/>
</dbReference>
<comment type="function">
    <text evidence="6">Substrate-binding subunit of tRNA (adenine-N1-)-methyltransferase, which catalyzes the formation of N1-methyladenine at position 58 (m1A58) in initiator methionyl-tRNA.</text>
</comment>
<dbReference type="OrthoDB" id="10254665at2759"/>
<dbReference type="GO" id="GO:0031515">
    <property type="term" value="C:tRNA (m1A) methyltransferase complex"/>
    <property type="evidence" value="ECO:0007669"/>
    <property type="project" value="UniProtKB-UniRule"/>
</dbReference>